<dbReference type="EMBL" id="PEWP01000040">
    <property type="protein sequence ID" value="PIU46613.1"/>
    <property type="molecule type" value="Genomic_DNA"/>
</dbReference>
<protein>
    <recommendedName>
        <fullName evidence="5">Glycosyltransferase family 1 protein</fullName>
    </recommendedName>
</protein>
<dbReference type="GO" id="GO:0016757">
    <property type="term" value="F:glycosyltransferase activity"/>
    <property type="evidence" value="ECO:0007669"/>
    <property type="project" value="InterPro"/>
</dbReference>
<dbReference type="Pfam" id="PF00534">
    <property type="entry name" value="Glycos_transf_1"/>
    <property type="match status" value="1"/>
</dbReference>
<comment type="caution">
    <text evidence="3">The sequence shown here is derived from an EMBL/GenBank/DDBJ whole genome shotgun (WGS) entry which is preliminary data.</text>
</comment>
<name>A0A2M6Z2J5_9BACT</name>
<dbReference type="CDD" id="cd03801">
    <property type="entry name" value="GT4_PimA-like"/>
    <property type="match status" value="1"/>
</dbReference>
<dbReference type="Proteomes" id="UP000228777">
    <property type="component" value="Unassembled WGS sequence"/>
</dbReference>
<feature type="non-terminal residue" evidence="3">
    <location>
        <position position="1"/>
    </location>
</feature>
<reference evidence="4" key="1">
    <citation type="submission" date="2017-09" db="EMBL/GenBank/DDBJ databases">
        <title>Depth-based differentiation of microbial function through sediment-hosted aquifers and enrichment of novel symbionts in the deep terrestrial subsurface.</title>
        <authorList>
            <person name="Probst A.J."/>
            <person name="Ladd B."/>
            <person name="Jarett J.K."/>
            <person name="Geller-Mcgrath D.E."/>
            <person name="Sieber C.M.K."/>
            <person name="Emerson J.B."/>
            <person name="Anantharaman K."/>
            <person name="Thomas B.C."/>
            <person name="Malmstrom R."/>
            <person name="Stieglmeier M."/>
            <person name="Klingl A."/>
            <person name="Woyke T."/>
            <person name="Ryan C.M."/>
            <person name="Banfield J.F."/>
        </authorList>
    </citation>
    <scope>NUCLEOTIDE SEQUENCE [LARGE SCALE GENOMIC DNA]</scope>
</reference>
<dbReference type="InterPro" id="IPR050194">
    <property type="entry name" value="Glycosyltransferase_grp1"/>
</dbReference>
<gene>
    <name evidence="3" type="ORF">COS93_02075</name>
</gene>
<organism evidence="3 4">
    <name type="scientific">bacterium (Candidatus Gribaldobacteria) CG07_land_8_20_14_0_80_33_18</name>
    <dbReference type="NCBI Taxonomy" id="2014272"/>
    <lineage>
        <taxon>Bacteria</taxon>
        <taxon>Candidatus Gribaldobacteria</taxon>
    </lineage>
</organism>
<evidence type="ECO:0000313" key="4">
    <source>
        <dbReference type="Proteomes" id="UP000228777"/>
    </source>
</evidence>
<feature type="domain" description="Glycosyl transferase family 1" evidence="1">
    <location>
        <begin position="117"/>
        <end position="280"/>
    </location>
</feature>
<dbReference type="PANTHER" id="PTHR45947:SF3">
    <property type="entry name" value="SULFOQUINOVOSYL TRANSFERASE SQD2"/>
    <property type="match status" value="1"/>
</dbReference>
<dbReference type="SUPFAM" id="SSF53756">
    <property type="entry name" value="UDP-Glycosyltransferase/glycogen phosphorylase"/>
    <property type="match status" value="1"/>
</dbReference>
<dbReference type="Pfam" id="PF13439">
    <property type="entry name" value="Glyco_transf_4"/>
    <property type="match status" value="1"/>
</dbReference>
<evidence type="ECO:0000259" key="2">
    <source>
        <dbReference type="Pfam" id="PF13439"/>
    </source>
</evidence>
<dbReference type="AlphaFoldDB" id="A0A2M6Z2J5"/>
<dbReference type="Gene3D" id="3.40.50.2000">
    <property type="entry name" value="Glycogen Phosphorylase B"/>
    <property type="match status" value="2"/>
</dbReference>
<dbReference type="InterPro" id="IPR001296">
    <property type="entry name" value="Glyco_trans_1"/>
</dbReference>
<accession>A0A2M6Z2J5</accession>
<feature type="domain" description="Glycosyltransferase subfamily 4-like N-terminal" evidence="2">
    <location>
        <begin position="8"/>
        <end position="105"/>
    </location>
</feature>
<dbReference type="PANTHER" id="PTHR45947">
    <property type="entry name" value="SULFOQUINOVOSYL TRANSFERASE SQD2"/>
    <property type="match status" value="1"/>
</dbReference>
<evidence type="ECO:0000259" key="1">
    <source>
        <dbReference type="Pfam" id="PF00534"/>
    </source>
</evidence>
<evidence type="ECO:0000313" key="3">
    <source>
        <dbReference type="EMBL" id="PIU46613.1"/>
    </source>
</evidence>
<proteinExistence type="predicted"/>
<sequence length="298" mass="33652">FPGLFIKSLVFFIRRPNQINCIHAHGFAAAAMAKVISWFFPIRTVVSTHAIYQLETRPVLAIFIKWLLVSFDEILAVSEISKNELVRIGLDIKKIKVHKNWVNLNVFTSQDRAVCKKQLKLPDKVILFVGRLIEKKGVGFLLSSAERFSDICFVFVGDGPFRHIIIQKSDQFKNILYAGKLMQEKADELDKLIKYYSAADLFATIPTYDEGFGAVYLETIACGTPVLASEKGSLPTFLDKSVSTLIKPSQEAVDNAIKQLLGKDKSVLKEMQSNCRKFAEKNFSDKNAEVIYHSYGFK</sequence>
<dbReference type="InterPro" id="IPR028098">
    <property type="entry name" value="Glyco_trans_4-like_N"/>
</dbReference>
<evidence type="ECO:0008006" key="5">
    <source>
        <dbReference type="Google" id="ProtNLM"/>
    </source>
</evidence>